<dbReference type="EMBL" id="LAQU01000088">
    <property type="protein sequence ID" value="KKB61013.1"/>
    <property type="molecule type" value="Genomic_DNA"/>
</dbReference>
<evidence type="ECO:0000313" key="3">
    <source>
        <dbReference type="EMBL" id="KKB61013.1"/>
    </source>
</evidence>
<proteinExistence type="inferred from homology"/>
<dbReference type="SUPFAM" id="SSF54909">
    <property type="entry name" value="Dimeric alpha+beta barrel"/>
    <property type="match status" value="1"/>
</dbReference>
<dbReference type="OrthoDB" id="9814407at2"/>
<keyword evidence="4" id="KW-1185">Reference proteome</keyword>
<protein>
    <recommendedName>
        <fullName evidence="2">YCII-related domain-containing protein</fullName>
    </recommendedName>
</protein>
<comment type="caution">
    <text evidence="3">The sequence shown here is derived from an EMBL/GenBank/DDBJ whole genome shotgun (WGS) entry which is preliminary data.</text>
</comment>
<organism evidence="3 4">
    <name type="scientific">Robbsia andropogonis</name>
    <dbReference type="NCBI Taxonomy" id="28092"/>
    <lineage>
        <taxon>Bacteria</taxon>
        <taxon>Pseudomonadati</taxon>
        <taxon>Pseudomonadota</taxon>
        <taxon>Betaproteobacteria</taxon>
        <taxon>Burkholderiales</taxon>
        <taxon>Burkholderiaceae</taxon>
        <taxon>Robbsia</taxon>
    </lineage>
</organism>
<dbReference type="AlphaFoldDB" id="A0A0F5JT99"/>
<name>A0A0F5JT99_9BURK</name>
<dbReference type="InterPro" id="IPR005545">
    <property type="entry name" value="YCII"/>
</dbReference>
<feature type="domain" description="YCII-related" evidence="2">
    <location>
        <begin position="5"/>
        <end position="77"/>
    </location>
</feature>
<evidence type="ECO:0000313" key="4">
    <source>
        <dbReference type="Proteomes" id="UP000033618"/>
    </source>
</evidence>
<dbReference type="PANTHER" id="PTHR37828">
    <property type="entry name" value="GSR2449 PROTEIN"/>
    <property type="match status" value="1"/>
</dbReference>
<evidence type="ECO:0000259" key="2">
    <source>
        <dbReference type="Pfam" id="PF03795"/>
    </source>
</evidence>
<sequence length="102" mass="11023">MIFSVILTYLRPIDEVNQHLGTHKAWLAENVKAGRVILAGPQDNAGGGVVLAACADRTELDAMMAQDSFIRHGVAAYAAYSCKPALASLNFAYQWAPEAKFI</sequence>
<dbReference type="Pfam" id="PF03795">
    <property type="entry name" value="YCII"/>
    <property type="match status" value="1"/>
</dbReference>
<gene>
    <name evidence="3" type="ORF">WM40_25710</name>
</gene>
<evidence type="ECO:0000256" key="1">
    <source>
        <dbReference type="ARBA" id="ARBA00007689"/>
    </source>
</evidence>
<dbReference type="InterPro" id="IPR011008">
    <property type="entry name" value="Dimeric_a/b-barrel"/>
</dbReference>
<dbReference type="PATRIC" id="fig|28092.6.peg.6058"/>
<dbReference type="Gene3D" id="3.30.70.1060">
    <property type="entry name" value="Dimeric alpha+beta barrel"/>
    <property type="match status" value="1"/>
</dbReference>
<reference evidence="3 4" key="1">
    <citation type="submission" date="2015-03" db="EMBL/GenBank/DDBJ databases">
        <title>Draft Genome Sequence of Burkholderia andropogonis type strain ICMP2807, isolated from Sorghum bicolor.</title>
        <authorList>
            <person name="Lopes-Santos L."/>
            <person name="Castro D.B."/>
            <person name="Ottoboni L.M."/>
            <person name="Park D."/>
            <person name="Weirc B.S."/>
            <person name="Destefano S.A."/>
        </authorList>
    </citation>
    <scope>NUCLEOTIDE SEQUENCE [LARGE SCALE GENOMIC DNA]</scope>
    <source>
        <strain evidence="3 4">ICMP2807</strain>
    </source>
</reference>
<comment type="similarity">
    <text evidence="1">Belongs to the YciI family.</text>
</comment>
<dbReference type="STRING" id="28092.WM40_25710"/>
<accession>A0A0F5JT99</accession>
<dbReference type="PANTHER" id="PTHR37828:SF1">
    <property type="entry name" value="YCII-RELATED DOMAIN-CONTAINING PROTEIN"/>
    <property type="match status" value="1"/>
</dbReference>
<dbReference type="Proteomes" id="UP000033618">
    <property type="component" value="Unassembled WGS sequence"/>
</dbReference>
<dbReference type="RefSeq" id="WP_024906262.1">
    <property type="nucleotide sequence ID" value="NZ_CADFGU010000012.1"/>
</dbReference>